<keyword evidence="4" id="KW-0547">Nucleotide-binding</keyword>
<feature type="transmembrane region" description="Helical" evidence="8">
    <location>
        <begin position="222"/>
        <end position="244"/>
    </location>
</feature>
<feature type="region of interest" description="Disordered" evidence="7">
    <location>
        <begin position="1319"/>
        <end position="1345"/>
    </location>
</feature>
<evidence type="ECO:0000256" key="4">
    <source>
        <dbReference type="ARBA" id="ARBA00022741"/>
    </source>
</evidence>
<dbReference type="PANTHER" id="PTHR31600">
    <property type="entry name" value="TINY MACROCYSTS PROTEIN B-RELATED"/>
    <property type="match status" value="1"/>
</dbReference>
<keyword evidence="8" id="KW-1133">Transmembrane helix</keyword>
<dbReference type="GO" id="GO:0009881">
    <property type="term" value="F:photoreceptor activity"/>
    <property type="evidence" value="ECO:0007669"/>
    <property type="project" value="UniProtKB-KW"/>
</dbReference>
<dbReference type="PROSITE" id="PS50112">
    <property type="entry name" value="PAS"/>
    <property type="match status" value="1"/>
</dbReference>
<evidence type="ECO:0000256" key="7">
    <source>
        <dbReference type="SAM" id="MobiDB-lite"/>
    </source>
</evidence>
<dbReference type="GO" id="GO:0005524">
    <property type="term" value="F:ATP binding"/>
    <property type="evidence" value="ECO:0007669"/>
    <property type="project" value="UniProtKB-KW"/>
</dbReference>
<dbReference type="Gene3D" id="3.30.450.20">
    <property type="entry name" value="PAS domain"/>
    <property type="match status" value="1"/>
</dbReference>
<feature type="transmembrane region" description="Helical" evidence="8">
    <location>
        <begin position="1813"/>
        <end position="1837"/>
    </location>
</feature>
<sequence length="2304" mass="254038">MSTRDGDANSQQSGNSGASGLSETSAQRSDSKFLKRRAPGIHARNEEEADVLEQKRNFQDGVFACMFTLVRQSAMSHWKYAFLKIVLEFLMNFVVAFNPSFKVWHIDRNNPVWQVIRWTVWRSPIMRIYGYKTYIVIMYVMAAAVLLSVVGLAWLTLAMRRQEQSKLLRTASLGLHVVYDIFFVMCYVSFFDYFTFSADCDFLGTKKHMYFEGVECLKMPHLLHLLVALSVGLMFLGVTALVVVASCDLDPVSRGVLASPAAYVRLKILMAKAVYIVFANCLDSNFKVQAIGMVVSVALIVFWNLKSMPFYLNFTNIVWTGLWGGVMLPCIILTIIAFGKDKSDTFRHTMTQNVLYGMVPIIWVTMVLTGVYVWWTMRPARKFRNLELGVKLSKVYKFESVYQVERLARVMRKFNADGLVAEEAAALGEVIIKAGLQTFPNAPHLLILYANFVLEVHKDGPAARTQLQLVGKQMPNVVERYQVFCTNEASKRLKDSQEVGMDLQAYIEFKRNIRAVLRVHKEVLLQQSELWRLCMRSTLKVAQLDGALEALDLASARADRVYRRVLERYPTNGKLLRCYGKFLENVLHDQIAASRAYAGANRVGSSNALLSLDFGGALHNGVSNKKPDFLTSMSMEDDAVVVIDAEGTIMMVSQAVQKTFGYTKSDLEGANVSVLMPQPFSQRHTGYIQRYTDTGEAHVLDTVCEVVALHKERYVFPISLCVTKLSGIGTDSIFLGVIRPLPANLQNVRAWITPNGVLLCADQQFSSAIGMLEGDVVGHLLASLVMDANAVMGLLERCQAATMVELESGNITTQLTFHHCFAEPVPFRVEVRMAGSDAQRILVLHCRRTDGMDGSMLAVDTHMRIKFASCEVSLLLGYSMRKLANMRLDQLLPPPYNALHGKWLRDPPHTSRPGSCRTGSVVHLVSEAGVHVPVRLDIHNLEIEASGSSGTIPLYIVKVKKVTPEEVLREKRLVLTADFTGKILTVTPADSGVFEFRALSLLGTNLAESIDVFADWRKRSGETQMQMILLALLGKEQEMPGTSWRVRVHEPQPAEGSGAVASREIHRISRSACLQVELEEEDNTGEVDAETGVRIQVTLWRRDLLGGTLELDEELIIRRASPLTGLITGLPTTAMLRKPLRSFLNIPHMSWEKLVAASSHGHHKRSALKATNDRGSISPVMAFIGPHPDSGTMRLMVQGVETLAPGGRPKITLTVHPDTTFVGAHANIMRVLRLEDSINGVASIANSSVHGDDDAISHVGRLARANSAAPSALRFRSFNALTAPQPRFGPSPSGLLLVGPGDVRRAELTGKVAALRTGPIGKDCSSENDAEDDEFNGAVGDDDDESSDALMAEATSVHRQATSKSEFVEQWVRSITYQASLHQMEHQEQQHQSRKQRRNTKTATAVSATTAATAPGGPLLREESSLLALPLASSSAADGAFEPWLRTTSRLTTDTKLKSIAEVGTCAGAEGNVTDAQQARCSPNNVQERQRRVASRLLSFKYAGPSEPDGGEYPCKPADVVSHGGAETAEKGTDEADEAAKSDKGSTLDGSSVDGGSQGASAISSATDATSASEVVIDARRARLLKALNKLLLGPVLMKHMDRLRFRSYYLIAVMFLTHLIAYVIITSLIKKQYANVYSVHRQALAMDRSQLVVVRTVLGTYCERANVTEKVAGCIYTLNTSVSRLTKNLLQMEANHQGVYLGFDTNKIAKPAQKVYAVWTTPTVDYQVFLDTTPPQMVIERAGAWQLGNRFIAAAREAAYWMLRYKENFKFHRIYEFIISNGLDSLFKVYATSLDYLVLAAWESVRELRQNVLIFMIVEALVVQIFCALYELYLVYQLEAARGPGILALVGLPAPVLRQLTAVEMKIVNDSDDETDAEGSFAGSETNMRDGKGGGGGSVKQSQQQAVAIALTAVAAAPAAGTVKRNGSELPEGEIEATGKARSAGLDAARDQGQQGTPAHTGSGEGHSLGGRTLRALRFRMSRKNSAGGEGSVQGNKSSSFHINGKTLLPSYANVTKFTVPFLVWILAVIVVYVITLAELNRLQSPLASLNLASRIVYRYTRLRAIGAAFVTQDDIASKELWRPLLSSELDVFESEYNALMYGGIPSTMEDSAFRREVPATTFQSSSFVGVFFRSKRCYRNDQSTCFRPGDQYYEITHNGLDAMVRRMVYEVRLLSLDDAMDVTYNSSRYAFTSIVGANDLYEGLQQAAQLFVDFSITHYHTIITMHTILLAASVGLVLAYFAFLLWPHIGRMARNAERQSALLSLVPPEMDVRAHVRAIFKVRSARKKIYSCRATDGVKRAS</sequence>
<feature type="transmembrane region" description="Helical" evidence="8">
    <location>
        <begin position="354"/>
        <end position="375"/>
    </location>
</feature>
<feature type="region of interest" description="Disordered" evidence="7">
    <location>
        <begin position="1922"/>
        <end position="1971"/>
    </location>
</feature>
<evidence type="ECO:0000256" key="2">
    <source>
        <dbReference type="ARBA" id="ARBA00022606"/>
    </source>
</evidence>
<dbReference type="CDD" id="cd00130">
    <property type="entry name" value="PAS"/>
    <property type="match status" value="2"/>
</dbReference>
<feature type="transmembrane region" description="Helical" evidence="8">
    <location>
        <begin position="134"/>
        <end position="155"/>
    </location>
</feature>
<feature type="region of interest" description="Disordered" evidence="7">
    <location>
        <begin position="1503"/>
        <end position="1565"/>
    </location>
</feature>
<dbReference type="NCBIfam" id="TIGR00229">
    <property type="entry name" value="sensory_box"/>
    <property type="match status" value="1"/>
</dbReference>
<feature type="transmembrane region" description="Helical" evidence="8">
    <location>
        <begin position="317"/>
        <end position="339"/>
    </location>
</feature>
<feature type="region of interest" description="Disordered" evidence="7">
    <location>
        <begin position="1382"/>
        <end position="1419"/>
    </location>
</feature>
<keyword evidence="3" id="KW-0808">Transferase</keyword>
<evidence type="ECO:0000313" key="10">
    <source>
        <dbReference type="EMBL" id="GIL56339.1"/>
    </source>
</evidence>
<dbReference type="Pfam" id="PF25474">
    <property type="entry name" value="TPR_TmcB"/>
    <property type="match status" value="1"/>
</dbReference>
<keyword evidence="11" id="KW-1185">Reference proteome</keyword>
<keyword evidence="8" id="KW-0472">Membrane</keyword>
<feature type="transmembrane region" description="Helical" evidence="8">
    <location>
        <begin position="2019"/>
        <end position="2039"/>
    </location>
</feature>
<evidence type="ECO:0000313" key="11">
    <source>
        <dbReference type="Proteomes" id="UP000747399"/>
    </source>
</evidence>
<dbReference type="FunFam" id="3.30.450.20:FF:000060">
    <property type="entry name" value="Sensor protein FixL"/>
    <property type="match status" value="1"/>
</dbReference>
<dbReference type="GO" id="GO:0016301">
    <property type="term" value="F:kinase activity"/>
    <property type="evidence" value="ECO:0007669"/>
    <property type="project" value="UniProtKB-KW"/>
</dbReference>
<dbReference type="Proteomes" id="UP000747399">
    <property type="component" value="Unassembled WGS sequence"/>
</dbReference>
<comment type="caution">
    <text evidence="10">The sequence shown here is derived from an EMBL/GenBank/DDBJ whole genome shotgun (WGS) entry which is preliminary data.</text>
</comment>
<keyword evidence="6" id="KW-0067">ATP-binding</keyword>
<dbReference type="PANTHER" id="PTHR31600:SF2">
    <property type="entry name" value="GAMETE ENRICHED GENE 10 PROTEIN-RELATED"/>
    <property type="match status" value="1"/>
</dbReference>
<feature type="compositionally biased region" description="Acidic residues" evidence="7">
    <location>
        <begin position="1326"/>
        <end position="1345"/>
    </location>
</feature>
<dbReference type="SMART" id="SM00091">
    <property type="entry name" value="PAS"/>
    <property type="match status" value="2"/>
</dbReference>
<feature type="compositionally biased region" description="Low complexity" evidence="7">
    <location>
        <begin position="1401"/>
        <end position="1414"/>
    </location>
</feature>
<evidence type="ECO:0000256" key="1">
    <source>
        <dbReference type="ARBA" id="ARBA00022543"/>
    </source>
</evidence>
<reference evidence="10" key="1">
    <citation type="journal article" date="2021" name="Proc. Natl. Acad. Sci. U.S.A.">
        <title>Three genomes in the algal genus Volvox reveal the fate of a haploid sex-determining region after a transition to homothallism.</title>
        <authorList>
            <person name="Yamamoto K."/>
            <person name="Hamaji T."/>
            <person name="Kawai-Toyooka H."/>
            <person name="Matsuzaki R."/>
            <person name="Takahashi F."/>
            <person name="Nishimura Y."/>
            <person name="Kawachi M."/>
            <person name="Noguchi H."/>
            <person name="Minakuchi Y."/>
            <person name="Umen J.G."/>
            <person name="Toyoda A."/>
            <person name="Nozaki H."/>
        </authorList>
    </citation>
    <scope>NUCLEOTIDE SEQUENCE</scope>
    <source>
        <strain evidence="10">NIES-3780</strain>
    </source>
</reference>
<keyword evidence="8" id="KW-0812">Transmembrane</keyword>
<dbReference type="SUPFAM" id="SSF55785">
    <property type="entry name" value="PYP-like sensor domain (PAS domain)"/>
    <property type="match status" value="1"/>
</dbReference>
<evidence type="ECO:0000256" key="6">
    <source>
        <dbReference type="ARBA" id="ARBA00022840"/>
    </source>
</evidence>
<feature type="region of interest" description="Disordered" evidence="7">
    <location>
        <begin position="1873"/>
        <end position="1900"/>
    </location>
</feature>
<dbReference type="Pfam" id="PF00989">
    <property type="entry name" value="PAS"/>
    <property type="match status" value="1"/>
</dbReference>
<keyword evidence="1" id="KW-0157">Chromophore</keyword>
<evidence type="ECO:0000256" key="5">
    <source>
        <dbReference type="ARBA" id="ARBA00022777"/>
    </source>
</evidence>
<keyword evidence="5" id="KW-0418">Kinase</keyword>
<feature type="transmembrane region" description="Helical" evidence="8">
    <location>
        <begin position="2225"/>
        <end position="2248"/>
    </location>
</feature>
<gene>
    <name evidence="10" type="ORF">Vafri_11716</name>
</gene>
<feature type="transmembrane region" description="Helical" evidence="8">
    <location>
        <begin position="81"/>
        <end position="101"/>
    </location>
</feature>
<evidence type="ECO:0000256" key="3">
    <source>
        <dbReference type="ARBA" id="ARBA00022679"/>
    </source>
</evidence>
<feature type="compositionally biased region" description="Low complexity" evidence="7">
    <location>
        <begin position="8"/>
        <end position="20"/>
    </location>
</feature>
<feature type="transmembrane region" description="Helical" evidence="8">
    <location>
        <begin position="1608"/>
        <end position="1630"/>
    </location>
</feature>
<dbReference type="InterPro" id="IPR013767">
    <property type="entry name" value="PAS_fold"/>
</dbReference>
<feature type="domain" description="PAS" evidence="9">
    <location>
        <begin position="625"/>
        <end position="678"/>
    </location>
</feature>
<protein>
    <recommendedName>
        <fullName evidence="9">PAS domain-containing protein</fullName>
    </recommendedName>
</protein>
<organism evidence="10 11">
    <name type="scientific">Volvox africanus</name>
    <dbReference type="NCBI Taxonomy" id="51714"/>
    <lineage>
        <taxon>Eukaryota</taxon>
        <taxon>Viridiplantae</taxon>
        <taxon>Chlorophyta</taxon>
        <taxon>core chlorophytes</taxon>
        <taxon>Chlorophyceae</taxon>
        <taxon>CS clade</taxon>
        <taxon>Chlamydomonadales</taxon>
        <taxon>Volvocaceae</taxon>
        <taxon>Volvox</taxon>
    </lineage>
</organism>
<evidence type="ECO:0000259" key="9">
    <source>
        <dbReference type="PROSITE" id="PS50112"/>
    </source>
</evidence>
<feature type="transmembrane region" description="Helical" evidence="8">
    <location>
        <begin position="167"/>
        <end position="190"/>
    </location>
</feature>
<name>A0A8J4F3Q3_9CHLO</name>
<dbReference type="GO" id="GO:0006355">
    <property type="term" value="P:regulation of DNA-templated transcription"/>
    <property type="evidence" value="ECO:0007669"/>
    <property type="project" value="InterPro"/>
</dbReference>
<proteinExistence type="predicted"/>
<evidence type="ECO:0000256" key="8">
    <source>
        <dbReference type="SAM" id="Phobius"/>
    </source>
</evidence>
<dbReference type="InterPro" id="IPR000014">
    <property type="entry name" value="PAS"/>
</dbReference>
<dbReference type="EMBL" id="BNCO01000024">
    <property type="protein sequence ID" value="GIL56339.1"/>
    <property type="molecule type" value="Genomic_DNA"/>
</dbReference>
<keyword evidence="2" id="KW-0716">Sensory transduction</keyword>
<accession>A0A8J4F3Q3</accession>
<keyword evidence="1" id="KW-0600">Photoreceptor protein</keyword>
<keyword evidence="1" id="KW-0675">Receptor</keyword>
<dbReference type="InterPro" id="IPR052994">
    <property type="entry name" value="Tiny_macrocysts_regulators"/>
</dbReference>
<feature type="transmembrane region" description="Helical" evidence="8">
    <location>
        <begin position="286"/>
        <end position="305"/>
    </location>
</feature>
<dbReference type="InterPro" id="IPR035965">
    <property type="entry name" value="PAS-like_dom_sf"/>
</dbReference>
<dbReference type="InterPro" id="IPR057352">
    <property type="entry name" value="TPR_TmcB/C"/>
</dbReference>
<feature type="compositionally biased region" description="Basic and acidic residues" evidence="7">
    <location>
        <begin position="1528"/>
        <end position="1546"/>
    </location>
</feature>
<feature type="region of interest" description="Disordered" evidence="7">
    <location>
        <begin position="1"/>
        <end position="34"/>
    </location>
</feature>